<evidence type="ECO:0000313" key="2">
    <source>
        <dbReference type="EMBL" id="AFU57795.1"/>
    </source>
</evidence>
<organism evidence="2 3">
    <name type="scientific">Nitrososphaera gargensis (strain Ga9.2)</name>
    <dbReference type="NCBI Taxonomy" id="1237085"/>
    <lineage>
        <taxon>Archaea</taxon>
        <taxon>Nitrososphaerota</taxon>
        <taxon>Nitrososphaeria</taxon>
        <taxon>Nitrososphaerales</taxon>
        <taxon>Nitrososphaeraceae</taxon>
        <taxon>Nitrososphaera</taxon>
    </lineage>
</organism>
<reference evidence="2 3" key="1">
    <citation type="journal article" date="2012" name="Environ. Microbiol.">
        <title>The genome of the ammonia-oxidizing Candidatus Nitrososphaera gargensis: insights into metabolic versatility and environmental adaptations.</title>
        <authorList>
            <person name="Spang A."/>
            <person name="Poehlein A."/>
            <person name="Offre P."/>
            <person name="Zumbragel S."/>
            <person name="Haider S."/>
            <person name="Rychlik N."/>
            <person name="Nowka B."/>
            <person name="Schmeisser C."/>
            <person name="Lebedeva E.V."/>
            <person name="Rattei T."/>
            <person name="Bohm C."/>
            <person name="Schmid M."/>
            <person name="Galushko A."/>
            <person name="Hatzenpichler R."/>
            <person name="Weinmaier T."/>
            <person name="Daniel R."/>
            <person name="Schleper C."/>
            <person name="Spieck E."/>
            <person name="Streit W."/>
            <person name="Wagner M."/>
        </authorList>
    </citation>
    <scope>NUCLEOTIDE SEQUENCE [LARGE SCALE GENOMIC DNA]</scope>
    <source>
        <strain evidence="3">Ga9.2</strain>
    </source>
</reference>
<keyword evidence="1" id="KW-0812">Transmembrane</keyword>
<dbReference type="InParanoid" id="K0IDM6"/>
<dbReference type="HOGENOM" id="CLU_2712961_0_0_2"/>
<dbReference type="EMBL" id="CP002408">
    <property type="protein sequence ID" value="AFU57795.1"/>
    <property type="molecule type" value="Genomic_DNA"/>
</dbReference>
<dbReference type="AlphaFoldDB" id="K0IDM6"/>
<evidence type="ECO:0000256" key="1">
    <source>
        <dbReference type="SAM" id="Phobius"/>
    </source>
</evidence>
<feature type="transmembrane region" description="Helical" evidence="1">
    <location>
        <begin position="20"/>
        <end position="49"/>
    </location>
</feature>
<dbReference type="STRING" id="1237085.Ngar_c08530"/>
<sequence length="72" mass="8105">MKTHYILSFSIINMGQHGKHVFIVAAFAVVVDTIFPAIMLAFIAFACLVRIPDFRYRIVTQFASVLLQSSNN</sequence>
<dbReference type="BioCyc" id="CNIT1237085:G1324-851-MONOMER"/>
<evidence type="ECO:0000313" key="3">
    <source>
        <dbReference type="Proteomes" id="UP000008037"/>
    </source>
</evidence>
<dbReference type="KEGG" id="nga:Ngar_c08530"/>
<gene>
    <name evidence="2" type="ordered locus">Ngar_c08530</name>
</gene>
<keyword evidence="1" id="KW-0472">Membrane</keyword>
<keyword evidence="3" id="KW-1185">Reference proteome</keyword>
<proteinExistence type="predicted"/>
<protein>
    <submittedName>
        <fullName evidence="2">Uncharacterized protein</fullName>
    </submittedName>
</protein>
<dbReference type="Proteomes" id="UP000008037">
    <property type="component" value="Chromosome"/>
</dbReference>
<accession>K0IDM6</accession>
<name>K0IDM6_NITGG</name>
<keyword evidence="1" id="KW-1133">Transmembrane helix</keyword>